<dbReference type="AlphaFoldDB" id="X1DTU7"/>
<proteinExistence type="predicted"/>
<accession>X1DTU7</accession>
<protein>
    <submittedName>
        <fullName evidence="2">Uncharacterized protein</fullName>
    </submittedName>
</protein>
<dbReference type="GO" id="GO:0005886">
    <property type="term" value="C:plasma membrane"/>
    <property type="evidence" value="ECO:0007669"/>
    <property type="project" value="TreeGrafter"/>
</dbReference>
<evidence type="ECO:0000256" key="1">
    <source>
        <dbReference type="SAM" id="Phobius"/>
    </source>
</evidence>
<keyword evidence="1" id="KW-1133">Transmembrane helix</keyword>
<feature type="transmembrane region" description="Helical" evidence="1">
    <location>
        <begin position="49"/>
        <end position="70"/>
    </location>
</feature>
<dbReference type="PANTHER" id="PTHR34821:SF2">
    <property type="entry name" value="INNER MEMBRANE PROTEIN YDCZ"/>
    <property type="match status" value="1"/>
</dbReference>
<dbReference type="InterPro" id="IPR006750">
    <property type="entry name" value="YdcZ"/>
</dbReference>
<sequence length="99" mass="10636">IIIISISPKTATLKNAPGLSQWYLYLGGILGVLILAIPIFILPKIGVSATLSSMIFGQIVLALILDHFGFMGNPTITIDLKKILGAFLLLISIFLINSK</sequence>
<reference evidence="2" key="1">
    <citation type="journal article" date="2014" name="Front. Microbiol.">
        <title>High frequency of phylogenetically diverse reductive dehalogenase-homologous genes in deep subseafloor sedimentary metagenomes.</title>
        <authorList>
            <person name="Kawai M."/>
            <person name="Futagami T."/>
            <person name="Toyoda A."/>
            <person name="Takaki Y."/>
            <person name="Nishi S."/>
            <person name="Hori S."/>
            <person name="Arai W."/>
            <person name="Tsubouchi T."/>
            <person name="Morono Y."/>
            <person name="Uchiyama I."/>
            <person name="Ito T."/>
            <person name="Fujiyama A."/>
            <person name="Inagaki F."/>
            <person name="Takami H."/>
        </authorList>
    </citation>
    <scope>NUCLEOTIDE SEQUENCE</scope>
    <source>
        <strain evidence="2">Expedition CK06-06</strain>
    </source>
</reference>
<comment type="caution">
    <text evidence="2">The sequence shown here is derived from an EMBL/GenBank/DDBJ whole genome shotgun (WGS) entry which is preliminary data.</text>
</comment>
<dbReference type="PANTHER" id="PTHR34821">
    <property type="entry name" value="INNER MEMBRANE PROTEIN YDCZ"/>
    <property type="match status" value="1"/>
</dbReference>
<keyword evidence="1" id="KW-0812">Transmembrane</keyword>
<name>X1DTU7_9ZZZZ</name>
<keyword evidence="1" id="KW-0472">Membrane</keyword>
<feature type="non-terminal residue" evidence="2">
    <location>
        <position position="1"/>
    </location>
</feature>
<gene>
    <name evidence="2" type="ORF">S01H4_51858</name>
</gene>
<feature type="transmembrane region" description="Helical" evidence="1">
    <location>
        <begin position="22"/>
        <end position="42"/>
    </location>
</feature>
<feature type="transmembrane region" description="Helical" evidence="1">
    <location>
        <begin position="76"/>
        <end position="96"/>
    </location>
</feature>
<evidence type="ECO:0000313" key="2">
    <source>
        <dbReference type="EMBL" id="GAH08399.1"/>
    </source>
</evidence>
<organism evidence="2">
    <name type="scientific">marine sediment metagenome</name>
    <dbReference type="NCBI Taxonomy" id="412755"/>
    <lineage>
        <taxon>unclassified sequences</taxon>
        <taxon>metagenomes</taxon>
        <taxon>ecological metagenomes</taxon>
    </lineage>
</organism>
<dbReference type="Pfam" id="PF04657">
    <property type="entry name" value="DMT_YdcZ"/>
    <property type="match status" value="1"/>
</dbReference>
<dbReference type="EMBL" id="BART01029577">
    <property type="protein sequence ID" value="GAH08399.1"/>
    <property type="molecule type" value="Genomic_DNA"/>
</dbReference>